<dbReference type="AlphaFoldDB" id="A0A100XG17"/>
<organism evidence="3 4">
    <name type="scientific">Mycolicibacterium thermoresistibile</name>
    <name type="common">Mycobacterium thermoresistibile</name>
    <dbReference type="NCBI Taxonomy" id="1797"/>
    <lineage>
        <taxon>Bacteria</taxon>
        <taxon>Bacillati</taxon>
        <taxon>Actinomycetota</taxon>
        <taxon>Actinomycetes</taxon>
        <taxon>Mycobacteriales</taxon>
        <taxon>Mycobacteriaceae</taxon>
        <taxon>Mycolicibacterium</taxon>
    </lineage>
</organism>
<dbReference type="STRING" id="1797.RMCT_2673"/>
<dbReference type="OrthoDB" id="4753518at2"/>
<evidence type="ECO:0008006" key="5">
    <source>
        <dbReference type="Google" id="ProtNLM"/>
    </source>
</evidence>
<evidence type="ECO:0000313" key="3">
    <source>
        <dbReference type="EMBL" id="GAT15703.1"/>
    </source>
</evidence>
<feature type="transmembrane region" description="Helical" evidence="1">
    <location>
        <begin position="258"/>
        <end position="278"/>
    </location>
</feature>
<reference evidence="4" key="2">
    <citation type="submission" date="2016-02" db="EMBL/GenBank/DDBJ databases">
        <title>Draft genome sequence of five rapidly growing Mycobacterium species.</title>
        <authorList>
            <person name="Katahira K."/>
            <person name="Gotou Y."/>
            <person name="Iida K."/>
            <person name="Ogura Y."/>
            <person name="Hayashi T."/>
        </authorList>
    </citation>
    <scope>NUCLEOTIDE SEQUENCE [LARGE SCALE GENOMIC DNA]</scope>
    <source>
        <strain evidence="4">JCM6362</strain>
    </source>
</reference>
<feature type="signal peptide" evidence="2">
    <location>
        <begin position="1"/>
        <end position="18"/>
    </location>
</feature>
<accession>A0A100XG17</accession>
<dbReference type="Proteomes" id="UP000069654">
    <property type="component" value="Unassembled WGS sequence"/>
</dbReference>
<dbReference type="RefSeq" id="WP_003926597.1">
    <property type="nucleotide sequence ID" value="NZ_BCTB01000018.1"/>
</dbReference>
<dbReference type="OMA" id="AVWGPWV"/>
<keyword evidence="1" id="KW-0472">Membrane</keyword>
<keyword evidence="2" id="KW-0732">Signal</keyword>
<feature type="transmembrane region" description="Helical" evidence="1">
    <location>
        <begin position="169"/>
        <end position="191"/>
    </location>
</feature>
<sequence>MRFLTTLLLWLVTTVALAATIPALWAQHHIVDEHGYSDLAAAAARDPVLQEAMADELADQFTAWAADRGYRLNRSMVGDVARAYTGNPGFPAQFAQANRIAHRWMFTRSTPQGESTDQWLIDIAPMLSDPSFRDTAGDLDLEVPDTLLVPITVPTDSLRPGRLATVATWGPWVTIAAATLTTMLAMLTVAAARARGKAVAALGVSALLVGGTGWAAVEVLRGRIDEALNRTETGVRQVAEVMVGQAVDSLHHWLNLTLAAGGALVLLGVVVAMLGAVLRGDRV</sequence>
<gene>
    <name evidence="3" type="ORF">RMCT_2673</name>
</gene>
<keyword evidence="1" id="KW-0812">Transmembrane</keyword>
<keyword evidence="1" id="KW-1133">Transmembrane helix</keyword>
<reference evidence="3 4" key="1">
    <citation type="journal article" date="2016" name="Genome Announc.">
        <title>Draft Genome Sequences of Five Rapidly Growing Mycobacterium Species, M. thermoresistibile, M. fortuitum subsp. acetamidolyticum, M. canariasense, M. brisbanense, and M. novocastrense.</title>
        <authorList>
            <person name="Katahira K."/>
            <person name="Ogura Y."/>
            <person name="Gotoh Y."/>
            <person name="Hayashi T."/>
        </authorList>
    </citation>
    <scope>NUCLEOTIDE SEQUENCE [LARGE SCALE GENOMIC DNA]</scope>
    <source>
        <strain evidence="3 4">JCM6362</strain>
    </source>
</reference>
<name>A0A100XG17_MYCTH</name>
<evidence type="ECO:0000313" key="4">
    <source>
        <dbReference type="Proteomes" id="UP000069654"/>
    </source>
</evidence>
<evidence type="ECO:0000256" key="1">
    <source>
        <dbReference type="SAM" id="Phobius"/>
    </source>
</evidence>
<protein>
    <recommendedName>
        <fullName evidence="5">Transmembrane protein</fullName>
    </recommendedName>
</protein>
<proteinExistence type="predicted"/>
<comment type="caution">
    <text evidence="3">The sequence shown here is derived from an EMBL/GenBank/DDBJ whole genome shotgun (WGS) entry which is preliminary data.</text>
</comment>
<feature type="chain" id="PRO_5007090987" description="Transmembrane protein" evidence="2">
    <location>
        <begin position="19"/>
        <end position="283"/>
    </location>
</feature>
<dbReference type="EMBL" id="BCTB01000018">
    <property type="protein sequence ID" value="GAT15703.1"/>
    <property type="molecule type" value="Genomic_DNA"/>
</dbReference>
<feature type="transmembrane region" description="Helical" evidence="1">
    <location>
        <begin position="198"/>
        <end position="217"/>
    </location>
</feature>
<evidence type="ECO:0000256" key="2">
    <source>
        <dbReference type="SAM" id="SignalP"/>
    </source>
</evidence>